<feature type="transmembrane region" description="Helical" evidence="2">
    <location>
        <begin position="437"/>
        <end position="458"/>
    </location>
</feature>
<dbReference type="NCBIfam" id="TIGR01760">
    <property type="entry name" value="tape_meas_TP901"/>
    <property type="match status" value="1"/>
</dbReference>
<proteinExistence type="predicted"/>
<dbReference type="EMBL" id="CP076022">
    <property type="protein sequence ID" value="QWC10286.1"/>
    <property type="molecule type" value="Genomic_DNA"/>
</dbReference>
<dbReference type="KEGG" id="ajg:KKR91_01125"/>
<name>A0A975M6E1_9MICC</name>
<dbReference type="Pfam" id="PF10145">
    <property type="entry name" value="PhageMin_Tail"/>
    <property type="match status" value="1"/>
</dbReference>
<dbReference type="AlphaFoldDB" id="A0A975M6E1"/>
<evidence type="ECO:0000313" key="5">
    <source>
        <dbReference type="Proteomes" id="UP000676885"/>
    </source>
</evidence>
<keyword evidence="2" id="KW-0472">Membrane</keyword>
<evidence type="ECO:0000256" key="2">
    <source>
        <dbReference type="SAM" id="Phobius"/>
    </source>
</evidence>
<dbReference type="PANTHER" id="PTHR37813">
    <property type="entry name" value="FELS-2 PROPHAGE PROTEIN"/>
    <property type="match status" value="1"/>
</dbReference>
<keyword evidence="2" id="KW-1133">Transmembrane helix</keyword>
<feature type="domain" description="Phage tail tape measure protein" evidence="3">
    <location>
        <begin position="97"/>
        <end position="296"/>
    </location>
</feature>
<evidence type="ECO:0000259" key="3">
    <source>
        <dbReference type="Pfam" id="PF10145"/>
    </source>
</evidence>
<keyword evidence="5" id="KW-1185">Reference proteome</keyword>
<dbReference type="InterPro" id="IPR010090">
    <property type="entry name" value="Phage_tape_meas"/>
</dbReference>
<evidence type="ECO:0000256" key="1">
    <source>
        <dbReference type="ARBA" id="ARBA00022612"/>
    </source>
</evidence>
<reference evidence="4 5" key="1">
    <citation type="submission" date="2021-05" db="EMBL/GenBank/DDBJ databases">
        <title>Novel species in genus Arthrobacter.</title>
        <authorList>
            <person name="Zhang G."/>
        </authorList>
    </citation>
    <scope>NUCLEOTIDE SEQUENCE [LARGE SCALE GENOMIC DNA]</scope>
    <source>
        <strain evidence="5">zg-ZUI227</strain>
    </source>
</reference>
<dbReference type="Proteomes" id="UP000676885">
    <property type="component" value="Chromosome"/>
</dbReference>
<accession>A0A975M6E1</accession>
<dbReference type="PANTHER" id="PTHR37813:SF1">
    <property type="entry name" value="FELS-2 PROPHAGE PROTEIN"/>
    <property type="match status" value="1"/>
</dbReference>
<gene>
    <name evidence="4" type="ORF">KKR91_01125</name>
</gene>
<protein>
    <submittedName>
        <fullName evidence="4">Phage tail tape measure protein</fullName>
    </submittedName>
</protein>
<feature type="transmembrane region" description="Helical" evidence="2">
    <location>
        <begin position="385"/>
        <end position="410"/>
    </location>
</feature>
<keyword evidence="1" id="KW-1188">Viral release from host cell</keyword>
<sequence>MATRTITVNLQANASGMVSGFRTAQQAAQGFASSAQGFAEENRASMEAVGTAGMVAGGVLVAGFGKAVHTFASFDKAMSSVKAATHESAENMELLSDAAITAGADTAYSAEEAAGAIEELAKAGVSTKDILNGGLNGALSLAAAGALDVGEAAETAASAMTQFGLKGSDIPHIADLLAAGAGKAQGSVHDLGMALNQAGLVANSTGLTIEETTGGLAAFASAGLIGSDAGTSFKSMLQRLNPQSEAAATLMADLGLSAYDAEGEFIGLSEYAGKLKDSLSDMSSEQRNATMQTLFGADAVRAANVLYQQGAAGIEEWEAAVNEAGYAAETAALMQDNLAGDLEKLGGAFDTVFLKAGGTGNDGLRFLVQSAEDLVDAVGKIPAPVLGAMGAVGGLAGGALVLGGAFVSLAPRVFETIGHMRSLSTQAPRVATGLRRAGIAAGVAGAAFVALQIIGAVGNSMSDGAASSEKLAQSFLKAAQSGKALDEVVGSGFVEGYEGIDSVGAALQKIQDRNFSDTVDDWMKSLSGYKSEIHHVEDAVGKMDTAITEWASSGSLDKAAGAFRSVAESAEAQGISIEDTAKSFPDYLNKLRSLATNADVALTEQELLNWAMGETPAAMTAAAAASTDTATALGGVGAEAEAAVVPLEDIVEALFALGMISMSSRDSTAAFHGALRDMHAATVAAGDGSLGLGAILNELGTDFDLTTEAGAAANAAFQAVASAGMTDVEAKAREGMGQPELQANLATTYQSLITAANGMGIVGGDAEALARKVLGVPDNVSVESWMSDAAKRMAESTGAAIEAIPAYKRVEVDYINTTTNRVINVGDEGHIAEGAGGRGGITRAMGGPVFGPGTGTSDSIPAWLSNGEHVFTAKEVQNFGGHAALTAFRAQLDAGVPPSFAAGGRVGREYSAPAVTSGAAGGNASLTHFTGDLYLDSGEFMGKVRGVARDEATSMVGQIDTAVTHLGRGGVYSGRNL</sequence>
<keyword evidence="2" id="KW-0812">Transmembrane</keyword>
<evidence type="ECO:0000313" key="4">
    <source>
        <dbReference type="EMBL" id="QWC10286.1"/>
    </source>
</evidence>
<dbReference type="RefSeq" id="WP_210231522.1">
    <property type="nucleotide sequence ID" value="NZ_CP076022.1"/>
</dbReference>
<organism evidence="4 5">
    <name type="scientific">Arthrobacter jiangjiafuii</name>
    <dbReference type="NCBI Taxonomy" id="2817475"/>
    <lineage>
        <taxon>Bacteria</taxon>
        <taxon>Bacillati</taxon>
        <taxon>Actinomycetota</taxon>
        <taxon>Actinomycetes</taxon>
        <taxon>Micrococcales</taxon>
        <taxon>Micrococcaceae</taxon>
        <taxon>Arthrobacter</taxon>
    </lineage>
</organism>